<dbReference type="AlphaFoldDB" id="A0A8C0ATZ8"/>
<reference evidence="1" key="1">
    <citation type="submission" date="2025-08" db="UniProtKB">
        <authorList>
            <consortium name="Ensembl"/>
        </authorList>
    </citation>
    <scope>IDENTIFICATION</scope>
</reference>
<dbReference type="SUPFAM" id="SSF56024">
    <property type="entry name" value="Phospholipase D/nuclease"/>
    <property type="match status" value="1"/>
</dbReference>
<reference evidence="1" key="2">
    <citation type="submission" date="2025-09" db="UniProtKB">
        <authorList>
            <consortium name="Ensembl"/>
        </authorList>
    </citation>
    <scope>IDENTIFICATION</scope>
</reference>
<name>A0A8C0ATZ8_9AVES</name>
<organism evidence="1 2">
    <name type="scientific">Buteo japonicus</name>
    <dbReference type="NCBI Taxonomy" id="224669"/>
    <lineage>
        <taxon>Eukaryota</taxon>
        <taxon>Metazoa</taxon>
        <taxon>Chordata</taxon>
        <taxon>Craniata</taxon>
        <taxon>Vertebrata</taxon>
        <taxon>Euteleostomi</taxon>
        <taxon>Archelosauria</taxon>
        <taxon>Archosauria</taxon>
        <taxon>Dinosauria</taxon>
        <taxon>Saurischia</taxon>
        <taxon>Theropoda</taxon>
        <taxon>Coelurosauria</taxon>
        <taxon>Aves</taxon>
        <taxon>Neognathae</taxon>
        <taxon>Neoaves</taxon>
        <taxon>Telluraves</taxon>
        <taxon>Accipitrimorphae</taxon>
        <taxon>Accipitriformes</taxon>
        <taxon>Accipitridae</taxon>
        <taxon>Accipitrinae</taxon>
        <taxon>Buteo</taxon>
    </lineage>
</organism>
<dbReference type="InterPro" id="IPR050874">
    <property type="entry name" value="Diverse_PLD-related"/>
</dbReference>
<accession>A0A8C0ATZ8</accession>
<sequence length="101" mass="11203">MVPASAVQAQIPYAWVNRNKYTVTEKVAYIGTSNWSGDYFVRMAGSALVVNQTVSQTSASTAAGTSIIREQLQVVFEWDWSSQYSANISDVERWESLCGSR</sequence>
<evidence type="ECO:0008006" key="3">
    <source>
        <dbReference type="Google" id="ProtNLM"/>
    </source>
</evidence>
<dbReference type="PANTHER" id="PTHR10185">
    <property type="entry name" value="PHOSPHOLIPASE D - RELATED"/>
    <property type="match status" value="1"/>
</dbReference>
<evidence type="ECO:0000313" key="1">
    <source>
        <dbReference type="Ensembl" id="ENSBJAP00000007147.1"/>
    </source>
</evidence>
<keyword evidence="2" id="KW-1185">Reference proteome</keyword>
<dbReference type="Proteomes" id="UP000694555">
    <property type="component" value="Unplaced"/>
</dbReference>
<protein>
    <recommendedName>
        <fullName evidence="3">PLD phosphodiesterase domain-containing protein</fullName>
    </recommendedName>
</protein>
<proteinExistence type="predicted"/>
<dbReference type="Ensembl" id="ENSBJAT00000007357.1">
    <property type="protein sequence ID" value="ENSBJAP00000007147.1"/>
    <property type="gene ID" value="ENSBJAG00000005073.1"/>
</dbReference>
<dbReference type="PANTHER" id="PTHR10185:SF16">
    <property type="entry name" value="5'-3' EXONUCLEASE PLD3"/>
    <property type="match status" value="1"/>
</dbReference>
<evidence type="ECO:0000313" key="2">
    <source>
        <dbReference type="Proteomes" id="UP000694555"/>
    </source>
</evidence>